<gene>
    <name evidence="1" type="ORF">GJU41_20055</name>
</gene>
<dbReference type="RefSeq" id="WP_154319372.1">
    <property type="nucleotide sequence ID" value="NZ_CAJGAA010000001.1"/>
</dbReference>
<reference evidence="1 2" key="1">
    <citation type="submission" date="2019-11" db="EMBL/GenBank/DDBJ databases">
        <title>Bacillus idriensis genome.</title>
        <authorList>
            <person name="Konopka E.N."/>
            <person name="Newman J.D."/>
        </authorList>
    </citation>
    <scope>NUCLEOTIDE SEQUENCE [LARGE SCALE GENOMIC DNA]</scope>
    <source>
        <strain evidence="1 2">DSM 19097</strain>
    </source>
</reference>
<dbReference type="Proteomes" id="UP000441585">
    <property type="component" value="Unassembled WGS sequence"/>
</dbReference>
<protein>
    <recommendedName>
        <fullName evidence="3">Bacteriocin immunity protein</fullName>
    </recommendedName>
</protein>
<evidence type="ECO:0000313" key="1">
    <source>
        <dbReference type="EMBL" id="MRX56258.1"/>
    </source>
</evidence>
<evidence type="ECO:0000313" key="2">
    <source>
        <dbReference type="Proteomes" id="UP000441585"/>
    </source>
</evidence>
<keyword evidence="2" id="KW-1185">Reference proteome</keyword>
<sequence>MTENRELLEVYRKLWSNRQLEVSDDDMQTLLGAIKVELQDELTHPRLRKNTEQKFFSAVKRISMASLGDQEKLILIDLHIKVYEEIRQST</sequence>
<accession>A0A6I2MD94</accession>
<comment type="caution">
    <text evidence="1">The sequence shown here is derived from an EMBL/GenBank/DDBJ whole genome shotgun (WGS) entry which is preliminary data.</text>
</comment>
<organism evidence="1 2">
    <name type="scientific">Metabacillus idriensis</name>
    <dbReference type="NCBI Taxonomy" id="324768"/>
    <lineage>
        <taxon>Bacteria</taxon>
        <taxon>Bacillati</taxon>
        <taxon>Bacillota</taxon>
        <taxon>Bacilli</taxon>
        <taxon>Bacillales</taxon>
        <taxon>Bacillaceae</taxon>
        <taxon>Metabacillus</taxon>
    </lineage>
</organism>
<dbReference type="AlphaFoldDB" id="A0A6I2MD94"/>
<dbReference type="EMBL" id="WKKF01000010">
    <property type="protein sequence ID" value="MRX56258.1"/>
    <property type="molecule type" value="Genomic_DNA"/>
</dbReference>
<name>A0A6I2MD94_9BACI</name>
<evidence type="ECO:0008006" key="3">
    <source>
        <dbReference type="Google" id="ProtNLM"/>
    </source>
</evidence>
<proteinExistence type="predicted"/>